<evidence type="ECO:0000313" key="3">
    <source>
        <dbReference type="EMBL" id="MCQ4122765.1"/>
    </source>
</evidence>
<name>A0ABT1QKF0_9NOCA</name>
<sequence>MEVTGTDLVPASSVVRLPSPRIPLALAAVLAIVAIVLAVVGLGEPALALPSAGAVSVAGADPAAAVPIVLDLTAPVAVTAAVPGFPDTATLAVGVLDVPVTSTDGPLVIENGIGVATLPPIGSQYLMAGELTGTLTLSQAGQPTQTWTFPVNTVQPATTTVGATVFAGVLGAAVVGGLWLLSDRPLDATTLTVCAVTAAAAGAAAVGAARIGRRRRSRRAHRGTRATEQQQQR</sequence>
<dbReference type="EMBL" id="JANFQF010000039">
    <property type="protein sequence ID" value="MCQ4122765.1"/>
    <property type="molecule type" value="Genomic_DNA"/>
</dbReference>
<dbReference type="Proteomes" id="UP001524501">
    <property type="component" value="Unassembled WGS sequence"/>
</dbReference>
<evidence type="ECO:0000313" key="4">
    <source>
        <dbReference type="Proteomes" id="UP001524501"/>
    </source>
</evidence>
<feature type="transmembrane region" description="Helical" evidence="2">
    <location>
        <begin position="188"/>
        <end position="209"/>
    </location>
</feature>
<proteinExistence type="predicted"/>
<keyword evidence="4" id="KW-1185">Reference proteome</keyword>
<feature type="transmembrane region" description="Helical" evidence="2">
    <location>
        <begin position="161"/>
        <end position="182"/>
    </location>
</feature>
<feature type="compositionally biased region" description="Basic residues" evidence="1">
    <location>
        <begin position="211"/>
        <end position="224"/>
    </location>
</feature>
<accession>A0ABT1QKF0</accession>
<reference evidence="3 4" key="1">
    <citation type="submission" date="2022-07" db="EMBL/GenBank/DDBJ databases">
        <title>Degradation activity of malathion, p-nitrophenol and potential low-temperature adaptation strategy of Rhodococcus sp. FXJ9.536.</title>
        <authorList>
            <person name="Huang J."/>
            <person name="Huang Y."/>
        </authorList>
    </citation>
    <scope>NUCLEOTIDE SEQUENCE [LARGE SCALE GENOMIC DNA]</scope>
    <source>
        <strain evidence="3 4">FXJ9.536</strain>
    </source>
</reference>
<comment type="caution">
    <text evidence="3">The sequence shown here is derived from an EMBL/GenBank/DDBJ whole genome shotgun (WGS) entry which is preliminary data.</text>
</comment>
<keyword evidence="2" id="KW-0472">Membrane</keyword>
<keyword evidence="2" id="KW-1133">Transmembrane helix</keyword>
<evidence type="ECO:0000256" key="2">
    <source>
        <dbReference type="SAM" id="Phobius"/>
    </source>
</evidence>
<protein>
    <submittedName>
        <fullName evidence="3">Uncharacterized protein</fullName>
    </submittedName>
</protein>
<evidence type="ECO:0000256" key="1">
    <source>
        <dbReference type="SAM" id="MobiDB-lite"/>
    </source>
</evidence>
<organism evidence="3 4">
    <name type="scientific">Rhodococcus tibetensis</name>
    <dbReference type="NCBI Taxonomy" id="2965064"/>
    <lineage>
        <taxon>Bacteria</taxon>
        <taxon>Bacillati</taxon>
        <taxon>Actinomycetota</taxon>
        <taxon>Actinomycetes</taxon>
        <taxon>Mycobacteriales</taxon>
        <taxon>Nocardiaceae</taxon>
        <taxon>Rhodococcus</taxon>
    </lineage>
</organism>
<dbReference type="RefSeq" id="WP_255974680.1">
    <property type="nucleotide sequence ID" value="NZ_JANFQF010000039.1"/>
</dbReference>
<gene>
    <name evidence="3" type="ORF">NOF53_27050</name>
</gene>
<feature type="transmembrane region" description="Helical" evidence="2">
    <location>
        <begin position="22"/>
        <end position="42"/>
    </location>
</feature>
<keyword evidence="2" id="KW-0812">Transmembrane</keyword>
<feature type="region of interest" description="Disordered" evidence="1">
    <location>
        <begin position="211"/>
        <end position="233"/>
    </location>
</feature>